<name>E9I4I7_DAPPU</name>
<keyword evidence="3" id="KW-1185">Reference proteome</keyword>
<dbReference type="InParanoid" id="E9I4I7"/>
<accession>E9I4I7</accession>
<reference evidence="2 3" key="1">
    <citation type="journal article" date="2011" name="Science">
        <title>The ecoresponsive genome of Daphnia pulex.</title>
        <authorList>
            <person name="Colbourne J.K."/>
            <person name="Pfrender M.E."/>
            <person name="Gilbert D."/>
            <person name="Thomas W.K."/>
            <person name="Tucker A."/>
            <person name="Oakley T.H."/>
            <person name="Tokishita S."/>
            <person name="Aerts A."/>
            <person name="Arnold G.J."/>
            <person name="Basu M.K."/>
            <person name="Bauer D.J."/>
            <person name="Caceres C.E."/>
            <person name="Carmel L."/>
            <person name="Casola C."/>
            <person name="Choi J.H."/>
            <person name="Detter J.C."/>
            <person name="Dong Q."/>
            <person name="Dusheyko S."/>
            <person name="Eads B.D."/>
            <person name="Frohlich T."/>
            <person name="Geiler-Samerotte K.A."/>
            <person name="Gerlach D."/>
            <person name="Hatcher P."/>
            <person name="Jogdeo S."/>
            <person name="Krijgsveld J."/>
            <person name="Kriventseva E.V."/>
            <person name="Kultz D."/>
            <person name="Laforsch C."/>
            <person name="Lindquist E."/>
            <person name="Lopez J."/>
            <person name="Manak J.R."/>
            <person name="Muller J."/>
            <person name="Pangilinan J."/>
            <person name="Patwardhan R.P."/>
            <person name="Pitluck S."/>
            <person name="Pritham E.J."/>
            <person name="Rechtsteiner A."/>
            <person name="Rho M."/>
            <person name="Rogozin I.B."/>
            <person name="Sakarya O."/>
            <person name="Salamov A."/>
            <person name="Schaack S."/>
            <person name="Shapiro H."/>
            <person name="Shiga Y."/>
            <person name="Skalitzky C."/>
            <person name="Smith Z."/>
            <person name="Souvorov A."/>
            <person name="Sung W."/>
            <person name="Tang Z."/>
            <person name="Tsuchiya D."/>
            <person name="Tu H."/>
            <person name="Vos H."/>
            <person name="Wang M."/>
            <person name="Wolf Y.I."/>
            <person name="Yamagata H."/>
            <person name="Yamada T."/>
            <person name="Ye Y."/>
            <person name="Shaw J.R."/>
            <person name="Andrews J."/>
            <person name="Crease T.J."/>
            <person name="Tang H."/>
            <person name="Lucas S.M."/>
            <person name="Robertson H.M."/>
            <person name="Bork P."/>
            <person name="Koonin E.V."/>
            <person name="Zdobnov E.M."/>
            <person name="Grigoriev I.V."/>
            <person name="Lynch M."/>
            <person name="Boore J.L."/>
        </authorList>
    </citation>
    <scope>NUCLEOTIDE SEQUENCE [LARGE SCALE GENOMIC DNA]</scope>
</reference>
<evidence type="ECO:0000313" key="2">
    <source>
        <dbReference type="EMBL" id="EFX61093.1"/>
    </source>
</evidence>
<dbReference type="Proteomes" id="UP000000305">
    <property type="component" value="Unassembled WGS sequence"/>
</dbReference>
<proteinExistence type="predicted"/>
<dbReference type="HOGENOM" id="CLU_2252735_0_0_1"/>
<feature type="region of interest" description="Disordered" evidence="1">
    <location>
        <begin position="1"/>
        <end position="91"/>
    </location>
</feature>
<dbReference type="EMBL" id="GL735061">
    <property type="protein sequence ID" value="EFX61093.1"/>
    <property type="molecule type" value="Genomic_DNA"/>
</dbReference>
<feature type="compositionally biased region" description="Basic and acidic residues" evidence="1">
    <location>
        <begin position="10"/>
        <end position="26"/>
    </location>
</feature>
<dbReference type="KEGG" id="dpx:DAPPUDRAFT_340656"/>
<sequence length="104" mass="11611">MRLCTESEEGSGRTRDVPECPRKLDRPALPNENSDTLSGNENVGGLDHADDTTKANKRSLMKRPRKLEKHARTSENSNTLSGKNDDDGLYYGYDAVDDRLMAKL</sequence>
<evidence type="ECO:0000313" key="3">
    <source>
        <dbReference type="Proteomes" id="UP000000305"/>
    </source>
</evidence>
<feature type="compositionally biased region" description="Basic residues" evidence="1">
    <location>
        <begin position="55"/>
        <end position="69"/>
    </location>
</feature>
<gene>
    <name evidence="2" type="ORF">DAPPUDRAFT_340656</name>
</gene>
<protein>
    <submittedName>
        <fullName evidence="2">Uncharacterized protein</fullName>
    </submittedName>
</protein>
<evidence type="ECO:0000256" key="1">
    <source>
        <dbReference type="SAM" id="MobiDB-lite"/>
    </source>
</evidence>
<feature type="compositionally biased region" description="Polar residues" evidence="1">
    <location>
        <begin position="31"/>
        <end position="41"/>
    </location>
</feature>
<organism evidence="2 3">
    <name type="scientific">Daphnia pulex</name>
    <name type="common">Water flea</name>
    <dbReference type="NCBI Taxonomy" id="6669"/>
    <lineage>
        <taxon>Eukaryota</taxon>
        <taxon>Metazoa</taxon>
        <taxon>Ecdysozoa</taxon>
        <taxon>Arthropoda</taxon>
        <taxon>Crustacea</taxon>
        <taxon>Branchiopoda</taxon>
        <taxon>Diplostraca</taxon>
        <taxon>Cladocera</taxon>
        <taxon>Anomopoda</taxon>
        <taxon>Daphniidae</taxon>
        <taxon>Daphnia</taxon>
    </lineage>
</organism>
<dbReference type="AlphaFoldDB" id="E9I4I7"/>